<dbReference type="Pfam" id="PF12729">
    <property type="entry name" value="4HB_MCP_1"/>
    <property type="match status" value="1"/>
</dbReference>
<dbReference type="SUPFAM" id="SSF58104">
    <property type="entry name" value="Methyl-accepting chemotaxis protein (MCP) signaling domain"/>
    <property type="match status" value="1"/>
</dbReference>
<name>A0A1W1W1W4_9FIRM</name>
<evidence type="ECO:0000313" key="8">
    <source>
        <dbReference type="EMBL" id="SMB99470.1"/>
    </source>
</evidence>
<feature type="domain" description="HAMP" evidence="7">
    <location>
        <begin position="213"/>
        <end position="265"/>
    </location>
</feature>
<evidence type="ECO:0000256" key="2">
    <source>
        <dbReference type="ARBA" id="ARBA00029447"/>
    </source>
</evidence>
<keyword evidence="5" id="KW-0472">Membrane</keyword>
<dbReference type="PANTHER" id="PTHR32089:SF112">
    <property type="entry name" value="LYSOZYME-LIKE PROTEIN-RELATED"/>
    <property type="match status" value="1"/>
</dbReference>
<dbReference type="SMART" id="SM00304">
    <property type="entry name" value="HAMP"/>
    <property type="match status" value="2"/>
</dbReference>
<dbReference type="PROSITE" id="PS50885">
    <property type="entry name" value="HAMP"/>
    <property type="match status" value="1"/>
</dbReference>
<keyword evidence="9" id="KW-1185">Reference proteome</keyword>
<dbReference type="RefSeq" id="WP_084666598.1">
    <property type="nucleotide sequence ID" value="NZ_LT838272.1"/>
</dbReference>
<feature type="transmembrane region" description="Helical" evidence="5">
    <location>
        <begin position="193"/>
        <end position="212"/>
    </location>
</feature>
<dbReference type="GO" id="GO:0016020">
    <property type="term" value="C:membrane"/>
    <property type="evidence" value="ECO:0007669"/>
    <property type="project" value="InterPro"/>
</dbReference>
<dbReference type="AlphaFoldDB" id="A0A1W1W1W4"/>
<dbReference type="PROSITE" id="PS50111">
    <property type="entry name" value="CHEMOTAXIS_TRANSDUC_2"/>
    <property type="match status" value="1"/>
</dbReference>
<dbReference type="PANTHER" id="PTHR32089">
    <property type="entry name" value="METHYL-ACCEPTING CHEMOTAXIS PROTEIN MCPB"/>
    <property type="match status" value="1"/>
</dbReference>
<gene>
    <name evidence="8" type="ORF">SAMN00808754_2919</name>
</gene>
<dbReference type="SMART" id="SM00283">
    <property type="entry name" value="MA"/>
    <property type="match status" value="1"/>
</dbReference>
<dbReference type="Proteomes" id="UP000192569">
    <property type="component" value="Chromosome I"/>
</dbReference>
<evidence type="ECO:0000313" key="9">
    <source>
        <dbReference type="Proteomes" id="UP000192569"/>
    </source>
</evidence>
<dbReference type="GO" id="GO:0004888">
    <property type="term" value="F:transmembrane signaling receptor activity"/>
    <property type="evidence" value="ECO:0007669"/>
    <property type="project" value="InterPro"/>
</dbReference>
<dbReference type="STRING" id="698762.SAMN00808754_2919"/>
<evidence type="ECO:0000256" key="3">
    <source>
        <dbReference type="PROSITE-ProRule" id="PRU00284"/>
    </source>
</evidence>
<keyword evidence="1 3" id="KW-0807">Transducer</keyword>
<reference evidence="8 9" key="1">
    <citation type="submission" date="2017-04" db="EMBL/GenBank/DDBJ databases">
        <authorList>
            <person name="Afonso C.L."/>
            <person name="Miller P.J."/>
            <person name="Scott M.A."/>
            <person name="Spackman E."/>
            <person name="Goraichik I."/>
            <person name="Dimitrov K.M."/>
            <person name="Suarez D.L."/>
            <person name="Swayne D.E."/>
        </authorList>
    </citation>
    <scope>NUCLEOTIDE SEQUENCE [LARGE SCALE GENOMIC DNA]</scope>
    <source>
        <strain evidence="8 9">ToBE</strain>
    </source>
</reference>
<keyword evidence="4" id="KW-0175">Coiled coil</keyword>
<evidence type="ECO:0000256" key="1">
    <source>
        <dbReference type="ARBA" id="ARBA00023224"/>
    </source>
</evidence>
<dbReference type="Pfam" id="PF00015">
    <property type="entry name" value="MCPsignal"/>
    <property type="match status" value="1"/>
</dbReference>
<evidence type="ECO:0000256" key="5">
    <source>
        <dbReference type="SAM" id="Phobius"/>
    </source>
</evidence>
<dbReference type="GO" id="GO:0006935">
    <property type="term" value="P:chemotaxis"/>
    <property type="evidence" value="ECO:0007669"/>
    <property type="project" value="InterPro"/>
</dbReference>
<dbReference type="OrthoDB" id="13222at2"/>
<dbReference type="InterPro" id="IPR003660">
    <property type="entry name" value="HAMP_dom"/>
</dbReference>
<organism evidence="8 9">
    <name type="scientific">Thermanaeromonas toyohensis ToBE</name>
    <dbReference type="NCBI Taxonomy" id="698762"/>
    <lineage>
        <taxon>Bacteria</taxon>
        <taxon>Bacillati</taxon>
        <taxon>Bacillota</taxon>
        <taxon>Clostridia</taxon>
        <taxon>Neomoorellales</taxon>
        <taxon>Neomoorellaceae</taxon>
        <taxon>Thermanaeromonas</taxon>
    </lineage>
</organism>
<dbReference type="EMBL" id="LT838272">
    <property type="protein sequence ID" value="SMB99470.1"/>
    <property type="molecule type" value="Genomic_DNA"/>
</dbReference>
<comment type="similarity">
    <text evidence="2">Belongs to the methyl-accepting chemotaxis (MCP) protein family.</text>
</comment>
<keyword evidence="5" id="KW-0812">Transmembrane</keyword>
<feature type="transmembrane region" description="Helical" evidence="5">
    <location>
        <begin position="42"/>
        <end position="64"/>
    </location>
</feature>
<dbReference type="InterPro" id="IPR004090">
    <property type="entry name" value="Chemotax_Me-accpt_rcpt"/>
</dbReference>
<dbReference type="Pfam" id="PF00672">
    <property type="entry name" value="HAMP"/>
    <property type="match status" value="1"/>
</dbReference>
<sequence>MKLRWRVGVRFKLLAGMAILALFLMVSGAVGAWTLASLNRGLYIVYSGAVEPLAVITAAQARFLEARVKVRDLLLEPDPRRASNLRNSLRQDIARLKVELENYRNAFRSEQELSEFEWLLTVVKTWEATLEQVLNRAEKGDISGALVIANGAGESQAKVIEERIRNLVELALEKAQETYQRGEDDYYRARRSYLFFILVGTLFGLIFSLLLARHIISVLKAGVTLAQAIAQGDLTQEIPVVTRDEVGILAQSLNTAGRSLRGALKEVIEASRVVAGAAGEIAKASEQNKRVAEEITAAVQEIASGAQEQAASAQRGVNLVEQILDSMRKSSLQVKEIVEIAQNTCGLTDTGVIAVEEQNRWMEENLLVAEQASQAVEILTQRIKEIEQILATISQIAEQTNLLALNAAIEAARAGEHGRGFSVVAGEVRRLADGSAKATEEIASLVEEIQARAISAVEGMGKVKEVVLAQKAASDRTTRAFRSISEAIEKMAMHIKDISLSVEETSHRAGEIASAMRAISDITVRNAKALEGISASVEEQTAALEELSVIAGNLDHLATGLQGKVAAFRV</sequence>
<proteinExistence type="inferred from homology"/>
<dbReference type="Gene3D" id="1.10.287.950">
    <property type="entry name" value="Methyl-accepting chemotaxis protein"/>
    <property type="match status" value="1"/>
</dbReference>
<dbReference type="InterPro" id="IPR004089">
    <property type="entry name" value="MCPsignal_dom"/>
</dbReference>
<dbReference type="InterPro" id="IPR024478">
    <property type="entry name" value="HlyB_4HB_MCP"/>
</dbReference>
<feature type="domain" description="Methyl-accepting transducer" evidence="6">
    <location>
        <begin position="284"/>
        <end position="520"/>
    </location>
</feature>
<feature type="coiled-coil region" evidence="4">
    <location>
        <begin position="86"/>
        <end position="113"/>
    </location>
</feature>
<accession>A0A1W1W1W4</accession>
<protein>
    <submittedName>
        <fullName evidence="8">Methyl-accepting chemotaxis protein</fullName>
    </submittedName>
</protein>
<keyword evidence="5" id="KW-1133">Transmembrane helix</keyword>
<evidence type="ECO:0000259" key="7">
    <source>
        <dbReference type="PROSITE" id="PS50885"/>
    </source>
</evidence>
<dbReference type="PRINTS" id="PR00260">
    <property type="entry name" value="CHEMTRNSDUCR"/>
</dbReference>
<evidence type="ECO:0000256" key="4">
    <source>
        <dbReference type="SAM" id="Coils"/>
    </source>
</evidence>
<evidence type="ECO:0000259" key="6">
    <source>
        <dbReference type="PROSITE" id="PS50111"/>
    </source>
</evidence>
<dbReference type="CDD" id="cd06225">
    <property type="entry name" value="HAMP"/>
    <property type="match status" value="1"/>
</dbReference>
<dbReference type="GO" id="GO:0007165">
    <property type="term" value="P:signal transduction"/>
    <property type="evidence" value="ECO:0007669"/>
    <property type="project" value="UniProtKB-KW"/>
</dbReference>